<keyword evidence="2" id="KW-1185">Reference proteome</keyword>
<evidence type="ECO:0000313" key="1">
    <source>
        <dbReference type="EMBL" id="KAF2033625.1"/>
    </source>
</evidence>
<reference evidence="1" key="1">
    <citation type="journal article" date="2020" name="Stud. Mycol.">
        <title>101 Dothideomycetes genomes: a test case for predicting lifestyles and emergence of pathogens.</title>
        <authorList>
            <person name="Haridas S."/>
            <person name="Albert R."/>
            <person name="Binder M."/>
            <person name="Bloem J."/>
            <person name="Labutti K."/>
            <person name="Salamov A."/>
            <person name="Andreopoulos B."/>
            <person name="Baker S."/>
            <person name="Barry K."/>
            <person name="Bills G."/>
            <person name="Bluhm B."/>
            <person name="Cannon C."/>
            <person name="Castanera R."/>
            <person name="Culley D."/>
            <person name="Daum C."/>
            <person name="Ezra D."/>
            <person name="Gonzalez J."/>
            <person name="Henrissat B."/>
            <person name="Kuo A."/>
            <person name="Liang C."/>
            <person name="Lipzen A."/>
            <person name="Lutzoni F."/>
            <person name="Magnuson J."/>
            <person name="Mondo S."/>
            <person name="Nolan M."/>
            <person name="Ohm R."/>
            <person name="Pangilinan J."/>
            <person name="Park H.-J."/>
            <person name="Ramirez L."/>
            <person name="Alfaro M."/>
            <person name="Sun H."/>
            <person name="Tritt A."/>
            <person name="Yoshinaga Y."/>
            <person name="Zwiers L.-H."/>
            <person name="Turgeon B."/>
            <person name="Goodwin S."/>
            <person name="Spatafora J."/>
            <person name="Crous P."/>
            <person name="Grigoriev I."/>
        </authorList>
    </citation>
    <scope>NUCLEOTIDE SEQUENCE</scope>
    <source>
        <strain evidence="1">CBS 110217</strain>
    </source>
</reference>
<accession>A0A9P4HEZ0</accession>
<comment type="caution">
    <text evidence="1">The sequence shown here is derived from an EMBL/GenBank/DDBJ whole genome shotgun (WGS) entry which is preliminary data.</text>
</comment>
<feature type="non-terminal residue" evidence="1">
    <location>
        <position position="1"/>
    </location>
</feature>
<sequence length="123" mass="14407">ETPTRAKVRGAIRFLEAKKIPYFKQDVFDHFAVSHRQGWAMISEAYKDRQHHRPKGEEHRGRPRKVTIWHPKEMDRTRKEDGFEARKMSWLKLGFKVGLEGIDARTTAHAMGNSMSYHKCIAC</sequence>
<dbReference type="OrthoDB" id="3691195at2759"/>
<dbReference type="Proteomes" id="UP000799777">
    <property type="component" value="Unassembled WGS sequence"/>
</dbReference>
<name>A0A9P4HEZ0_9PLEO</name>
<dbReference type="AlphaFoldDB" id="A0A9P4HEZ0"/>
<organism evidence="1 2">
    <name type="scientific">Setomelanomma holmii</name>
    <dbReference type="NCBI Taxonomy" id="210430"/>
    <lineage>
        <taxon>Eukaryota</taxon>
        <taxon>Fungi</taxon>
        <taxon>Dikarya</taxon>
        <taxon>Ascomycota</taxon>
        <taxon>Pezizomycotina</taxon>
        <taxon>Dothideomycetes</taxon>
        <taxon>Pleosporomycetidae</taxon>
        <taxon>Pleosporales</taxon>
        <taxon>Pleosporineae</taxon>
        <taxon>Phaeosphaeriaceae</taxon>
        <taxon>Setomelanomma</taxon>
    </lineage>
</organism>
<gene>
    <name evidence="1" type="ORF">EK21DRAFT_58153</name>
</gene>
<evidence type="ECO:0000313" key="2">
    <source>
        <dbReference type="Proteomes" id="UP000799777"/>
    </source>
</evidence>
<proteinExistence type="predicted"/>
<protein>
    <submittedName>
        <fullName evidence="1">Uncharacterized protein</fullName>
    </submittedName>
</protein>
<dbReference type="EMBL" id="ML978165">
    <property type="protein sequence ID" value="KAF2033625.1"/>
    <property type="molecule type" value="Genomic_DNA"/>
</dbReference>